<dbReference type="Proteomes" id="UP000284763">
    <property type="component" value="Unassembled WGS sequence"/>
</dbReference>
<name>A0A424YWK2_9EURY</name>
<comment type="caution">
    <text evidence="1">The sequence shown here is derived from an EMBL/GenBank/DDBJ whole genome shotgun (WGS) entry which is preliminary data.</text>
</comment>
<protein>
    <submittedName>
        <fullName evidence="1">Uncharacterized protein</fullName>
    </submittedName>
</protein>
<reference evidence="1 2" key="1">
    <citation type="submission" date="2018-08" db="EMBL/GenBank/DDBJ databases">
        <title>The metabolism and importance of syntrophic acetate oxidation coupled to methane or sulfide production in haloalkaline environments.</title>
        <authorList>
            <person name="Timmers P.H.A."/>
            <person name="Vavourakis C.D."/>
            <person name="Sorokin D.Y."/>
            <person name="Sinninghe Damste J.S."/>
            <person name="Muyzer G."/>
            <person name="Stams A.J.M."/>
            <person name="Plugge C.M."/>
        </authorList>
    </citation>
    <scope>NUCLEOTIDE SEQUENCE [LARGE SCALE GENOMIC DNA]</scope>
    <source>
        <strain evidence="1">MSAO_Arc3</strain>
    </source>
</reference>
<organism evidence="1 2">
    <name type="scientific">Methanosalsum natronophilum</name>
    <dbReference type="NCBI Taxonomy" id="768733"/>
    <lineage>
        <taxon>Archaea</taxon>
        <taxon>Methanobacteriati</taxon>
        <taxon>Methanobacteriota</taxon>
        <taxon>Stenosarchaea group</taxon>
        <taxon>Methanomicrobia</taxon>
        <taxon>Methanosarcinales</taxon>
        <taxon>Methanosarcinaceae</taxon>
        <taxon>Methanosalsum</taxon>
    </lineage>
</organism>
<proteinExistence type="predicted"/>
<dbReference type="AlphaFoldDB" id="A0A424YWK2"/>
<evidence type="ECO:0000313" key="2">
    <source>
        <dbReference type="Proteomes" id="UP000284763"/>
    </source>
</evidence>
<accession>A0A424YWK2</accession>
<gene>
    <name evidence="1" type="ORF">D5R95_05970</name>
</gene>
<feature type="non-terminal residue" evidence="1">
    <location>
        <position position="209"/>
    </location>
</feature>
<dbReference type="EMBL" id="QZAB01000375">
    <property type="protein sequence ID" value="RQD84021.1"/>
    <property type="molecule type" value="Genomic_DNA"/>
</dbReference>
<sequence length="209" mass="23195">MKKIFNMLILAIVMVLIFVPGSAYGHDVDKVEMVSILEEIIEIADSIHDESEYIADDVEPTVGLDTELMGKAEVVHGVSHDIDRFANIAVTELNKGLDTGEFNNEEIARRITMLRGTTNAISYLIDDIEQETPTSHENYATNLKDDYDRLEELITQLNELAIISGLQSETNLDPLLMGKSEVVHGMSHSIGRFANIVYNEIDAGIESGE</sequence>
<evidence type="ECO:0000313" key="1">
    <source>
        <dbReference type="EMBL" id="RQD84021.1"/>
    </source>
</evidence>